<dbReference type="Pfam" id="PF13579">
    <property type="entry name" value="Glyco_trans_4_4"/>
    <property type="match status" value="1"/>
</dbReference>
<protein>
    <submittedName>
        <fullName evidence="2">Glycosyltransferase</fullName>
    </submittedName>
</protein>
<dbReference type="Pfam" id="PF13692">
    <property type="entry name" value="Glyco_trans_1_4"/>
    <property type="match status" value="1"/>
</dbReference>
<comment type="caution">
    <text evidence="2">The sequence shown here is derived from an EMBL/GenBank/DDBJ whole genome shotgun (WGS) entry which is preliminary data.</text>
</comment>
<accession>A0A426UAV6</accession>
<dbReference type="PANTHER" id="PTHR12526">
    <property type="entry name" value="GLYCOSYLTRANSFERASE"/>
    <property type="match status" value="1"/>
</dbReference>
<feature type="domain" description="Glycosyltransferase subfamily 4-like N-terminal" evidence="1">
    <location>
        <begin position="83"/>
        <end position="287"/>
    </location>
</feature>
<proteinExistence type="predicted"/>
<evidence type="ECO:0000313" key="3">
    <source>
        <dbReference type="Proteomes" id="UP000280307"/>
    </source>
</evidence>
<sequence length="491" mass="54344">MGTIAEELIEPGADYRVLIDILAAHFGERLKLTVLFGSRSRSEARSDSDHDVTSLRWPLSSAPIVQKVLVVAYHYPPADHAGTRRVTSFARYLPDLGYRPVILTTNARGSQVTDNEHLIFRASELSGLLARPYRAWQLRNLPKQQQANAAAIAADSRVSRRLNDWLIPDIHITWLPLALRKGLQLLREQPIKLIFSSSPPATSHLVALRLKQLTGLPWVADFRDGWMFEPPNPAPLKHLLRTKVESALEQRVVLGADRIVTVNQVIADDFARRYPEIAHKIVIITNGYDPSDFVALKRKVKATKLRFVHTGALSLSRAATSIAGLLTALKQLQVSMPALTNNLELLLVGQLTEIERTIIANAHLGERIRLIGSVSHQEALQWQADADALVLVTVPGTTSVTTSKLFEYLASGRPILALTGRSSAAEIIRELDAGIVVAPDDAAGIQQAIVQLHARWLADDLPTKRDPRVERYSRPRLTAELAHCFDALLAQ</sequence>
<evidence type="ECO:0000259" key="1">
    <source>
        <dbReference type="Pfam" id="PF13579"/>
    </source>
</evidence>
<dbReference type="EMBL" id="RSAS01000055">
    <property type="protein sequence ID" value="RRR77579.1"/>
    <property type="molecule type" value="Genomic_DNA"/>
</dbReference>
<evidence type="ECO:0000313" key="2">
    <source>
        <dbReference type="EMBL" id="RRR77579.1"/>
    </source>
</evidence>
<dbReference type="GO" id="GO:0016740">
    <property type="term" value="F:transferase activity"/>
    <property type="evidence" value="ECO:0007669"/>
    <property type="project" value="UniProtKB-KW"/>
</dbReference>
<dbReference type="Proteomes" id="UP000280307">
    <property type="component" value="Unassembled WGS sequence"/>
</dbReference>
<dbReference type="AlphaFoldDB" id="A0A426UAV6"/>
<name>A0A426UAV6_9CHLR</name>
<gene>
    <name evidence="2" type="ORF">EI684_01335</name>
</gene>
<dbReference type="CDD" id="cd03794">
    <property type="entry name" value="GT4_WbuB-like"/>
    <property type="match status" value="1"/>
</dbReference>
<dbReference type="Gene3D" id="3.40.50.2000">
    <property type="entry name" value="Glycogen Phosphorylase B"/>
    <property type="match status" value="2"/>
</dbReference>
<reference evidence="2 3" key="1">
    <citation type="submission" date="2018-12" db="EMBL/GenBank/DDBJ databases">
        <title>Genome Sequence of Candidatus Viridilinea halotolerans isolated from saline sulfide-rich spring.</title>
        <authorList>
            <person name="Grouzdev D.S."/>
            <person name="Burganskaya E.I."/>
            <person name="Krutkina M.S."/>
            <person name="Sukhacheva M.V."/>
            <person name="Gorlenko V.M."/>
        </authorList>
    </citation>
    <scope>NUCLEOTIDE SEQUENCE [LARGE SCALE GENOMIC DNA]</scope>
    <source>
        <strain evidence="2">Chok-6</strain>
    </source>
</reference>
<dbReference type="SUPFAM" id="SSF53756">
    <property type="entry name" value="UDP-Glycosyltransferase/glycogen phosphorylase"/>
    <property type="match status" value="1"/>
</dbReference>
<organism evidence="2 3">
    <name type="scientific">Candidatus Viridilinea halotolerans</name>
    <dbReference type="NCBI Taxonomy" id="2491704"/>
    <lineage>
        <taxon>Bacteria</taxon>
        <taxon>Bacillati</taxon>
        <taxon>Chloroflexota</taxon>
        <taxon>Chloroflexia</taxon>
        <taxon>Chloroflexales</taxon>
        <taxon>Chloroflexineae</taxon>
        <taxon>Oscillochloridaceae</taxon>
        <taxon>Candidatus Viridilinea</taxon>
    </lineage>
</organism>
<keyword evidence="2" id="KW-0808">Transferase</keyword>
<dbReference type="InterPro" id="IPR028098">
    <property type="entry name" value="Glyco_trans_4-like_N"/>
</dbReference>